<comment type="caution">
    <text evidence="21">The sequence shown here is derived from an EMBL/GenBank/DDBJ whole genome shotgun (WGS) entry which is preliminary data.</text>
</comment>
<comment type="cofactor">
    <cofactor evidence="1 19">
        <name>FAD</name>
        <dbReference type="ChEBI" id="CHEBI:57692"/>
    </cofactor>
</comment>
<dbReference type="InterPro" id="IPR036635">
    <property type="entry name" value="MurB_C_sf"/>
</dbReference>
<keyword evidence="8 19" id="KW-0132">Cell division</keyword>
<dbReference type="GO" id="GO:0008360">
    <property type="term" value="P:regulation of cell shape"/>
    <property type="evidence" value="ECO:0007669"/>
    <property type="project" value="UniProtKB-KW"/>
</dbReference>
<dbReference type="InterPro" id="IPR006094">
    <property type="entry name" value="Oxid_FAD_bind_N"/>
</dbReference>
<dbReference type="Pfam" id="PF01565">
    <property type="entry name" value="FAD_binding_4"/>
    <property type="match status" value="1"/>
</dbReference>
<dbReference type="Gene3D" id="3.90.78.10">
    <property type="entry name" value="UDP-N-acetylenolpyruvoylglucosamine reductase, C-terminal domain"/>
    <property type="match status" value="1"/>
</dbReference>
<evidence type="ECO:0000256" key="14">
    <source>
        <dbReference type="ARBA" id="ARBA00023002"/>
    </source>
</evidence>
<evidence type="ECO:0000256" key="4">
    <source>
        <dbReference type="ARBA" id="ARBA00004752"/>
    </source>
</evidence>
<feature type="active site" description="Proton donor" evidence="19">
    <location>
        <position position="236"/>
    </location>
</feature>
<dbReference type="InterPro" id="IPR011601">
    <property type="entry name" value="MurB_C"/>
</dbReference>
<evidence type="ECO:0000256" key="11">
    <source>
        <dbReference type="ARBA" id="ARBA00022857"/>
    </source>
</evidence>
<evidence type="ECO:0000256" key="3">
    <source>
        <dbReference type="ARBA" id="ARBA00004496"/>
    </source>
</evidence>
<feature type="domain" description="FAD-binding PCMH-type" evidence="20">
    <location>
        <begin position="18"/>
        <end position="189"/>
    </location>
</feature>
<comment type="function">
    <text evidence="2 19">Cell wall formation.</text>
</comment>
<keyword evidence="16 19" id="KW-0961">Cell wall biogenesis/degradation</keyword>
<evidence type="ECO:0000256" key="6">
    <source>
        <dbReference type="ARBA" id="ARBA00015188"/>
    </source>
</evidence>
<comment type="catalytic activity">
    <reaction evidence="18 19">
        <text>UDP-N-acetyl-alpha-D-muramate + NADP(+) = UDP-N-acetyl-3-O-(1-carboxyvinyl)-alpha-D-glucosamine + NADPH + H(+)</text>
        <dbReference type="Rhea" id="RHEA:12248"/>
        <dbReference type="ChEBI" id="CHEBI:15378"/>
        <dbReference type="ChEBI" id="CHEBI:57783"/>
        <dbReference type="ChEBI" id="CHEBI:58349"/>
        <dbReference type="ChEBI" id="CHEBI:68483"/>
        <dbReference type="ChEBI" id="CHEBI:70757"/>
        <dbReference type="EC" id="1.3.1.98"/>
    </reaction>
</comment>
<evidence type="ECO:0000256" key="17">
    <source>
        <dbReference type="ARBA" id="ARBA00031026"/>
    </source>
</evidence>
<dbReference type="InterPro" id="IPR003170">
    <property type="entry name" value="MurB"/>
</dbReference>
<protein>
    <recommendedName>
        <fullName evidence="6 19">UDP-N-acetylenolpyruvoylglucosamine reductase</fullName>
        <ecNumber evidence="5 19">1.3.1.98</ecNumber>
    </recommendedName>
    <alternativeName>
        <fullName evidence="17 19">UDP-N-acetylmuramate dehydrogenase</fullName>
    </alternativeName>
</protein>
<evidence type="ECO:0000313" key="22">
    <source>
        <dbReference type="Proteomes" id="UP000297635"/>
    </source>
</evidence>
<dbReference type="Gene3D" id="3.30.465.10">
    <property type="match status" value="1"/>
</dbReference>
<comment type="pathway">
    <text evidence="4 19">Cell wall biogenesis; peptidoglycan biosynthesis.</text>
</comment>
<dbReference type="InterPro" id="IPR016167">
    <property type="entry name" value="FAD-bd_PCMH_sub1"/>
</dbReference>
<dbReference type="PANTHER" id="PTHR21071">
    <property type="entry name" value="UDP-N-ACETYLENOLPYRUVOYLGLUCOSAMINE REDUCTASE"/>
    <property type="match status" value="1"/>
</dbReference>
<dbReference type="PROSITE" id="PS51387">
    <property type="entry name" value="FAD_PCMH"/>
    <property type="match status" value="1"/>
</dbReference>
<gene>
    <name evidence="19" type="primary">murB</name>
    <name evidence="21" type="ORF">EZ315_12675</name>
</gene>
<dbReference type="NCBIfam" id="NF000755">
    <property type="entry name" value="PRK00046.1"/>
    <property type="match status" value="1"/>
</dbReference>
<keyword evidence="22" id="KW-1185">Reference proteome</keyword>
<evidence type="ECO:0000256" key="5">
    <source>
        <dbReference type="ARBA" id="ARBA00012518"/>
    </source>
</evidence>
<dbReference type="InterPro" id="IPR036318">
    <property type="entry name" value="FAD-bd_PCMH-like_sf"/>
</dbReference>
<evidence type="ECO:0000256" key="10">
    <source>
        <dbReference type="ARBA" id="ARBA00022827"/>
    </source>
</evidence>
<evidence type="ECO:0000256" key="7">
    <source>
        <dbReference type="ARBA" id="ARBA00022490"/>
    </source>
</evidence>
<feature type="active site" evidence="19">
    <location>
        <position position="164"/>
    </location>
</feature>
<keyword evidence="13 19" id="KW-0573">Peptidoglycan synthesis</keyword>
<dbReference type="HAMAP" id="MF_00037">
    <property type="entry name" value="MurB"/>
    <property type="match status" value="1"/>
</dbReference>
<dbReference type="GO" id="GO:0005829">
    <property type="term" value="C:cytosol"/>
    <property type="evidence" value="ECO:0007669"/>
    <property type="project" value="TreeGrafter"/>
</dbReference>
<reference evidence="21 22" key="1">
    <citation type="submission" date="2019-02" db="EMBL/GenBank/DDBJ databases">
        <title>Isolation and identification of novel species under the genus Muribaculum.</title>
        <authorList>
            <person name="Miyake S."/>
            <person name="Ding Y."/>
            <person name="Low A."/>
            <person name="Soh M."/>
            <person name="Seedorf H."/>
        </authorList>
    </citation>
    <scope>NUCLEOTIDE SEQUENCE [LARGE SCALE GENOMIC DNA]</scope>
    <source>
        <strain evidence="21 22">TLL-A3</strain>
    </source>
</reference>
<dbReference type="RefSeq" id="WP_135472397.1">
    <property type="nucleotide sequence ID" value="NZ_CASJDB010000081.1"/>
</dbReference>
<keyword evidence="15 19" id="KW-0131">Cell cycle</keyword>
<dbReference type="AlphaFoldDB" id="A0A4Z0V0P1"/>
<name>A0A4Z0V0P1_9BACT</name>
<accession>A0A4Z0V0P1</accession>
<keyword evidence="11 19" id="KW-0521">NADP</keyword>
<feature type="active site" evidence="19">
    <location>
        <position position="334"/>
    </location>
</feature>
<dbReference type="InterPro" id="IPR016169">
    <property type="entry name" value="FAD-bd_PCMH_sub2"/>
</dbReference>
<evidence type="ECO:0000313" key="21">
    <source>
        <dbReference type="EMBL" id="TGG36682.1"/>
    </source>
</evidence>
<evidence type="ECO:0000256" key="13">
    <source>
        <dbReference type="ARBA" id="ARBA00022984"/>
    </source>
</evidence>
<organism evidence="21 22">
    <name type="scientific">Duncaniella freteri</name>
    <dbReference type="NCBI Taxonomy" id="2530391"/>
    <lineage>
        <taxon>Bacteria</taxon>
        <taxon>Pseudomonadati</taxon>
        <taxon>Bacteroidota</taxon>
        <taxon>Bacteroidia</taxon>
        <taxon>Bacteroidales</taxon>
        <taxon>Muribaculaceae</taxon>
        <taxon>Duncaniella</taxon>
    </lineage>
</organism>
<dbReference type="SUPFAM" id="SSF56176">
    <property type="entry name" value="FAD-binding/transporter-associated domain-like"/>
    <property type="match status" value="1"/>
</dbReference>
<dbReference type="Pfam" id="PF02873">
    <property type="entry name" value="MurB_C"/>
    <property type="match status" value="1"/>
</dbReference>
<dbReference type="EC" id="1.3.1.98" evidence="5 19"/>
<proteinExistence type="inferred from homology"/>
<dbReference type="Gene3D" id="3.30.43.10">
    <property type="entry name" value="Uridine Diphospho-n-acetylenolpyruvylglucosamine Reductase, domain 2"/>
    <property type="match status" value="1"/>
</dbReference>
<dbReference type="GO" id="GO:0009252">
    <property type="term" value="P:peptidoglycan biosynthetic process"/>
    <property type="evidence" value="ECO:0007669"/>
    <property type="project" value="UniProtKB-UniRule"/>
</dbReference>
<evidence type="ECO:0000256" key="9">
    <source>
        <dbReference type="ARBA" id="ARBA00022630"/>
    </source>
</evidence>
<dbReference type="PANTHER" id="PTHR21071:SF4">
    <property type="entry name" value="UDP-N-ACETYLENOLPYRUVOYLGLUCOSAMINE REDUCTASE"/>
    <property type="match status" value="1"/>
</dbReference>
<dbReference type="GO" id="GO:0008762">
    <property type="term" value="F:UDP-N-acetylmuramate dehydrogenase activity"/>
    <property type="evidence" value="ECO:0007669"/>
    <property type="project" value="UniProtKB-UniRule"/>
</dbReference>
<keyword evidence="10 19" id="KW-0274">FAD</keyword>
<dbReference type="Proteomes" id="UP000297635">
    <property type="component" value="Unassembled WGS sequence"/>
</dbReference>
<dbReference type="InterPro" id="IPR016166">
    <property type="entry name" value="FAD-bd_PCMH"/>
</dbReference>
<dbReference type="GeneID" id="82150647"/>
<evidence type="ECO:0000256" key="2">
    <source>
        <dbReference type="ARBA" id="ARBA00003921"/>
    </source>
</evidence>
<evidence type="ECO:0000256" key="18">
    <source>
        <dbReference type="ARBA" id="ARBA00048914"/>
    </source>
</evidence>
<keyword evidence="9 19" id="KW-0285">Flavoprotein</keyword>
<dbReference type="SUPFAM" id="SSF56194">
    <property type="entry name" value="Uridine diphospho-N-Acetylenolpyruvylglucosamine reductase, MurB, C-terminal domain"/>
    <property type="match status" value="1"/>
</dbReference>
<evidence type="ECO:0000259" key="20">
    <source>
        <dbReference type="PROSITE" id="PS51387"/>
    </source>
</evidence>
<evidence type="ECO:0000256" key="12">
    <source>
        <dbReference type="ARBA" id="ARBA00022960"/>
    </source>
</evidence>
<dbReference type="GO" id="GO:0051301">
    <property type="term" value="P:cell division"/>
    <property type="evidence" value="ECO:0007669"/>
    <property type="project" value="UniProtKB-KW"/>
</dbReference>
<evidence type="ECO:0000256" key="1">
    <source>
        <dbReference type="ARBA" id="ARBA00001974"/>
    </source>
</evidence>
<keyword evidence="12 19" id="KW-0133">Cell shape</keyword>
<evidence type="ECO:0000256" key="16">
    <source>
        <dbReference type="ARBA" id="ARBA00023316"/>
    </source>
</evidence>
<dbReference type="NCBIfam" id="TIGR00179">
    <property type="entry name" value="murB"/>
    <property type="match status" value="1"/>
</dbReference>
<comment type="subcellular location">
    <subcellularLocation>
        <location evidence="3 19">Cytoplasm</location>
    </subcellularLocation>
</comment>
<dbReference type="UniPathway" id="UPA00219"/>
<dbReference type="GO" id="GO:0071555">
    <property type="term" value="P:cell wall organization"/>
    <property type="evidence" value="ECO:0007669"/>
    <property type="project" value="UniProtKB-KW"/>
</dbReference>
<keyword evidence="14 19" id="KW-0560">Oxidoreductase</keyword>
<evidence type="ECO:0000256" key="8">
    <source>
        <dbReference type="ARBA" id="ARBA00022618"/>
    </source>
</evidence>
<sequence>MITTRQNFELSSVTTFAIPAKCGCYIEYDCPEDIPFILSTLRPDVDFIHIGGGSNLLFTSDFPGVVVHSAIKGIEVIDETPSEVKVMVGAGEKMDDFILWACDRRLWGIENLSGIPGEVGASAVQNVGAYGSEAADAIVEVNAYDREREEFVTIECNDCHYGYRDSIFKRQELRGCMIIHSVVYRLSKEPKPNINYPALKHLFPTPPSTPSQVREAVINVRNSKLPDPTEVPSAGSFFKNPVVSNEQLEHVIEVEGNDSFPHFNTEGGWKIPAAWLIDRCGWKGHRSGNVAVWHLQPLVIINPDRNATASEVLDLENAIKASVRERYGITLNPEVEHI</sequence>
<comment type="similarity">
    <text evidence="19">Belongs to the MurB family.</text>
</comment>
<evidence type="ECO:0000256" key="15">
    <source>
        <dbReference type="ARBA" id="ARBA00023306"/>
    </source>
</evidence>
<keyword evidence="7 19" id="KW-0963">Cytoplasm</keyword>
<dbReference type="EMBL" id="SJSA01000002">
    <property type="protein sequence ID" value="TGG36682.1"/>
    <property type="molecule type" value="Genomic_DNA"/>
</dbReference>
<dbReference type="GO" id="GO:0071949">
    <property type="term" value="F:FAD binding"/>
    <property type="evidence" value="ECO:0007669"/>
    <property type="project" value="InterPro"/>
</dbReference>
<evidence type="ECO:0000256" key="19">
    <source>
        <dbReference type="HAMAP-Rule" id="MF_00037"/>
    </source>
</evidence>